<dbReference type="RefSeq" id="WP_283487814.1">
    <property type="nucleotide sequence ID" value="NZ_CP125947.1"/>
</dbReference>
<organism evidence="1 2">
    <name type="scientific">Comamonas resistens</name>
    <dbReference type="NCBI Taxonomy" id="3046670"/>
    <lineage>
        <taxon>Bacteria</taxon>
        <taxon>Pseudomonadati</taxon>
        <taxon>Pseudomonadota</taxon>
        <taxon>Betaproteobacteria</taxon>
        <taxon>Burkholderiales</taxon>
        <taxon>Comamonadaceae</taxon>
        <taxon>Comamonas</taxon>
    </lineage>
</organism>
<keyword evidence="2" id="KW-1185">Reference proteome</keyword>
<proteinExistence type="predicted"/>
<protein>
    <submittedName>
        <fullName evidence="1">Uncharacterized protein</fullName>
    </submittedName>
</protein>
<dbReference type="Proteomes" id="UP001240697">
    <property type="component" value="Chromosome"/>
</dbReference>
<sequence length="43" mass="4930">MWFSLKPKVDPTPGALFFQVFGNPSFLALRTDLAFWQASLPRM</sequence>
<reference evidence="1 2" key="1">
    <citation type="submission" date="2023-05" db="EMBL/GenBank/DDBJ databases">
        <authorList>
            <person name="Yin Y."/>
            <person name="Lu Z."/>
        </authorList>
    </citation>
    <scope>NUCLEOTIDE SEQUENCE [LARGE SCALE GENOMIC DNA]</scope>
    <source>
        <strain evidence="1 2">ZM22</strain>
    </source>
</reference>
<evidence type="ECO:0000313" key="1">
    <source>
        <dbReference type="EMBL" id="WHS66742.1"/>
    </source>
</evidence>
<dbReference type="EMBL" id="CP125947">
    <property type="protein sequence ID" value="WHS66742.1"/>
    <property type="molecule type" value="Genomic_DNA"/>
</dbReference>
<evidence type="ECO:0000313" key="2">
    <source>
        <dbReference type="Proteomes" id="UP001240697"/>
    </source>
</evidence>
<accession>A0ABY8SUL6</accession>
<name>A0ABY8SUL6_9BURK</name>
<gene>
    <name evidence="1" type="ORF">QMY55_06285</name>
</gene>